<sequence>MRSATPTSKSSKPSPWSLPFSLPSTWATLIALYWSIRTTLRSLAPSRRAGWRQPAQTRSSAELRFTKPELASRSTSGGSTQRANGQTPRPAASSRPTSPASLSRAWMQSWASASGRAGSRGQPAGGGDGEDPPEKKGRAPERGHAVRTKVLKTAKPWCHLLEDWKENSIKTRTPQTRPGRQELTYVPHPSCPNTLVHPHTRVQRSQAHEVVLRQWKRPALRATEAEEEERTKQARELPHPGRADGRPS</sequence>
<protein>
    <submittedName>
        <fullName evidence="2">Uncharacterized protein</fullName>
    </submittedName>
</protein>
<dbReference type="EMBL" id="CAJHJF010006100">
    <property type="protein sequence ID" value="CAD6954267.1"/>
    <property type="molecule type" value="Genomic_DNA"/>
</dbReference>
<evidence type="ECO:0000256" key="1">
    <source>
        <dbReference type="SAM" id="MobiDB-lite"/>
    </source>
</evidence>
<comment type="caution">
    <text evidence="2">The sequence shown here is derived from an EMBL/GenBank/DDBJ whole genome shotgun (WGS) entry which is preliminary data.</text>
</comment>
<accession>A0A9N8QJ80</accession>
<name>A0A9N8QJ80_9BASI</name>
<feature type="region of interest" description="Disordered" evidence="1">
    <location>
        <begin position="221"/>
        <end position="248"/>
    </location>
</feature>
<feature type="compositionally biased region" description="Basic and acidic residues" evidence="1">
    <location>
        <begin position="229"/>
        <end position="248"/>
    </location>
</feature>
<dbReference type="Proteomes" id="UP000836404">
    <property type="component" value="Unassembled WGS sequence"/>
</dbReference>
<feature type="compositionally biased region" description="Basic and acidic residues" evidence="1">
    <location>
        <begin position="132"/>
        <end position="144"/>
    </location>
</feature>
<reference evidence="2 3" key="1">
    <citation type="submission" date="2020-10" db="EMBL/GenBank/DDBJ databases">
        <authorList>
            <person name="Sedaghatjoo S."/>
        </authorList>
    </citation>
    <scope>NUCLEOTIDE SEQUENCE [LARGE SCALE GENOMIC DNA]</scope>
    <source>
        <strain evidence="2 3">LLFL</strain>
    </source>
</reference>
<organism evidence="2 3">
    <name type="scientific">Tilletia laevis</name>
    <dbReference type="NCBI Taxonomy" id="157183"/>
    <lineage>
        <taxon>Eukaryota</taxon>
        <taxon>Fungi</taxon>
        <taxon>Dikarya</taxon>
        <taxon>Basidiomycota</taxon>
        <taxon>Ustilaginomycotina</taxon>
        <taxon>Exobasidiomycetes</taxon>
        <taxon>Tilletiales</taxon>
        <taxon>Tilletiaceae</taxon>
        <taxon>Tilletia</taxon>
    </lineage>
</organism>
<gene>
    <name evidence="2" type="ORF">JKILLFL_G3745</name>
</gene>
<dbReference type="AlphaFoldDB" id="A0A9N8QJ80"/>
<keyword evidence="3" id="KW-1185">Reference proteome</keyword>
<feature type="region of interest" description="Disordered" evidence="1">
    <location>
        <begin position="45"/>
        <end position="147"/>
    </location>
</feature>
<evidence type="ECO:0000313" key="3">
    <source>
        <dbReference type="Proteomes" id="UP000836404"/>
    </source>
</evidence>
<feature type="compositionally biased region" description="Low complexity" evidence="1">
    <location>
        <begin position="87"/>
        <end position="122"/>
    </location>
</feature>
<proteinExistence type="predicted"/>
<evidence type="ECO:0000313" key="2">
    <source>
        <dbReference type="EMBL" id="CAD6954267.1"/>
    </source>
</evidence>
<feature type="compositionally biased region" description="Polar residues" evidence="1">
    <location>
        <begin position="72"/>
        <end position="86"/>
    </location>
</feature>